<dbReference type="RefSeq" id="WP_072714202.1">
    <property type="nucleotide sequence ID" value="NZ_FRAU01000001.1"/>
</dbReference>
<dbReference type="AlphaFoldDB" id="A0A1M6PU28"/>
<dbReference type="InterPro" id="IPR006139">
    <property type="entry name" value="D-isomer_2_OHA_DH_cat_dom"/>
</dbReference>
<dbReference type="Pfam" id="PF02826">
    <property type="entry name" value="2-Hacid_dh_C"/>
    <property type="match status" value="1"/>
</dbReference>
<dbReference type="InterPro" id="IPR036291">
    <property type="entry name" value="NAD(P)-bd_dom_sf"/>
</dbReference>
<evidence type="ECO:0000256" key="6">
    <source>
        <dbReference type="RuleBase" id="RU003719"/>
    </source>
</evidence>
<keyword evidence="4" id="KW-0520">NAD</keyword>
<evidence type="ECO:0000256" key="4">
    <source>
        <dbReference type="ARBA" id="ARBA00023027"/>
    </source>
</evidence>
<dbReference type="OrthoDB" id="9777288at2"/>
<dbReference type="InterPro" id="IPR006140">
    <property type="entry name" value="D-isomer_DH_NAD-bd"/>
</dbReference>
<dbReference type="GO" id="GO:0004617">
    <property type="term" value="F:phosphoglycerate dehydrogenase activity"/>
    <property type="evidence" value="ECO:0007669"/>
    <property type="project" value="UniProtKB-ARBA"/>
</dbReference>
<dbReference type="STRING" id="633813.SAMN04488087_0326"/>
<evidence type="ECO:0000313" key="9">
    <source>
        <dbReference type="EMBL" id="SHK11457.1"/>
    </source>
</evidence>
<reference evidence="10" key="1">
    <citation type="submission" date="2016-11" db="EMBL/GenBank/DDBJ databases">
        <authorList>
            <person name="Varghese N."/>
            <person name="Submissions S."/>
        </authorList>
    </citation>
    <scope>NUCLEOTIDE SEQUENCE [LARGE SCALE GENOMIC DNA]</scope>
    <source>
        <strain evidence="10">DSM 22212</strain>
    </source>
</reference>
<accession>A0A1M6PU28</accession>
<dbReference type="Gene3D" id="3.30.70.260">
    <property type="match status" value="1"/>
</dbReference>
<evidence type="ECO:0000256" key="3">
    <source>
        <dbReference type="ARBA" id="ARBA00023002"/>
    </source>
</evidence>
<gene>
    <name evidence="9" type="ORF">SAMN04488087_0326</name>
</gene>
<feature type="domain" description="D-isomer specific 2-hydroxyacid dehydrogenase catalytic" evidence="7">
    <location>
        <begin position="3"/>
        <end position="318"/>
    </location>
</feature>
<dbReference type="InterPro" id="IPR050857">
    <property type="entry name" value="D-2-hydroxyacid_DH"/>
</dbReference>
<keyword evidence="10" id="KW-1185">Reference proteome</keyword>
<evidence type="ECO:0000256" key="5">
    <source>
        <dbReference type="ARBA" id="ARBA00029440"/>
    </source>
</evidence>
<dbReference type="GO" id="GO:0047545">
    <property type="term" value="F:(S)-2-hydroxyglutarate dehydrogenase activity"/>
    <property type="evidence" value="ECO:0007669"/>
    <property type="project" value="UniProtKB-ARBA"/>
</dbReference>
<sequence>MQVLIADKLEARCLEALRAAGLIVHDRPELKDAALAEALASLNPEILVVRSTRVTADMMSAAPALELIIRAGAGYDTIDVAAASDRGIFVANCPGKNAVAVAELTFGLILALDRFIPENVQDAREGRWNKAAYSKGRGLKGRTLGVIGLGHIGREVVRRAHAFEMTVVAWSRSLTDEMAQALGVIRKDSPREVAASADIVTLHLAATPETRHLANRDFFEAMRPGAYFINTSRSSLVDEEALAWALEHRGIRAALDVMEGEPAAKAGPFAHPLAGHPQVYFTHHIGASTQQAQEAIADEVVRVIKTYLETGHAPNCVNLEVHSPATHLLTVRHLDKVGVLASVLDEVRRANWNVQEMENLIFAGARAACARIRFDGRPDETVVQRIAALPDVLAVSLIPLEPSKPEKQP</sequence>
<feature type="domain" description="D-isomer specific 2-hydroxyacid dehydrogenase NAD-binding" evidence="8">
    <location>
        <begin position="106"/>
        <end position="286"/>
    </location>
</feature>
<evidence type="ECO:0000256" key="2">
    <source>
        <dbReference type="ARBA" id="ARBA00022605"/>
    </source>
</evidence>
<dbReference type="CDD" id="cd12174">
    <property type="entry name" value="PGDH_like_3"/>
    <property type="match status" value="1"/>
</dbReference>
<dbReference type="PROSITE" id="PS00065">
    <property type="entry name" value="D_2_HYDROXYACID_DH_1"/>
    <property type="match status" value="1"/>
</dbReference>
<dbReference type="GO" id="GO:0051287">
    <property type="term" value="F:NAD binding"/>
    <property type="evidence" value="ECO:0007669"/>
    <property type="project" value="InterPro"/>
</dbReference>
<evidence type="ECO:0000313" key="10">
    <source>
        <dbReference type="Proteomes" id="UP000185812"/>
    </source>
</evidence>
<organism evidence="9 10">
    <name type="scientific">Rhodothermus profundi</name>
    <dbReference type="NCBI Taxonomy" id="633813"/>
    <lineage>
        <taxon>Bacteria</taxon>
        <taxon>Pseudomonadati</taxon>
        <taxon>Rhodothermota</taxon>
        <taxon>Rhodothermia</taxon>
        <taxon>Rhodothermales</taxon>
        <taxon>Rhodothermaceae</taxon>
        <taxon>Rhodothermus</taxon>
    </lineage>
</organism>
<dbReference type="SUPFAM" id="SSF52283">
    <property type="entry name" value="Formate/glycerate dehydrogenase catalytic domain-like"/>
    <property type="match status" value="1"/>
</dbReference>
<evidence type="ECO:0000259" key="8">
    <source>
        <dbReference type="Pfam" id="PF02826"/>
    </source>
</evidence>
<dbReference type="SUPFAM" id="SSF55021">
    <property type="entry name" value="ACT-like"/>
    <property type="match status" value="1"/>
</dbReference>
<dbReference type="InterPro" id="IPR045865">
    <property type="entry name" value="ACT-like_dom_sf"/>
</dbReference>
<dbReference type="GO" id="GO:0006564">
    <property type="term" value="P:L-serine biosynthetic process"/>
    <property type="evidence" value="ECO:0007669"/>
    <property type="project" value="UniProtKB-ARBA"/>
</dbReference>
<comment type="similarity">
    <text evidence="1 6">Belongs to the D-isomer specific 2-hydroxyacid dehydrogenase family.</text>
</comment>
<keyword evidence="2" id="KW-0028">Amino-acid biosynthesis</keyword>
<dbReference type="SUPFAM" id="SSF51735">
    <property type="entry name" value="NAD(P)-binding Rossmann-fold domains"/>
    <property type="match status" value="1"/>
</dbReference>
<dbReference type="PANTHER" id="PTHR42789:SF1">
    <property type="entry name" value="D-ISOMER SPECIFIC 2-HYDROXYACID DEHYDROGENASE FAMILY PROTEIN (AFU_ORTHOLOGUE AFUA_6G10090)"/>
    <property type="match status" value="1"/>
</dbReference>
<protein>
    <submittedName>
        <fullName evidence="9">D-3-phosphoglycerate dehydrogenase</fullName>
    </submittedName>
</protein>
<dbReference type="Gene3D" id="3.40.50.720">
    <property type="entry name" value="NAD(P)-binding Rossmann-like Domain"/>
    <property type="match status" value="2"/>
</dbReference>
<keyword evidence="3 6" id="KW-0560">Oxidoreductase</keyword>
<evidence type="ECO:0000259" key="7">
    <source>
        <dbReference type="Pfam" id="PF00389"/>
    </source>
</evidence>
<name>A0A1M6PU28_9BACT</name>
<dbReference type="FunFam" id="3.40.50.720:FF:000041">
    <property type="entry name" value="D-3-phosphoglycerate dehydrogenase"/>
    <property type="match status" value="1"/>
</dbReference>
<proteinExistence type="inferred from homology"/>
<dbReference type="EMBL" id="FRAU01000001">
    <property type="protein sequence ID" value="SHK11457.1"/>
    <property type="molecule type" value="Genomic_DNA"/>
</dbReference>
<dbReference type="InterPro" id="IPR029752">
    <property type="entry name" value="D-isomer_DH_CS1"/>
</dbReference>
<comment type="pathway">
    <text evidence="5">Amino-acid biosynthesis.</text>
</comment>
<dbReference type="Pfam" id="PF00389">
    <property type="entry name" value="2-Hacid_dh"/>
    <property type="match status" value="1"/>
</dbReference>
<dbReference type="Proteomes" id="UP000185812">
    <property type="component" value="Unassembled WGS sequence"/>
</dbReference>
<dbReference type="PANTHER" id="PTHR42789">
    <property type="entry name" value="D-ISOMER SPECIFIC 2-HYDROXYACID DEHYDROGENASE FAMILY PROTEIN (AFU_ORTHOLOGUE AFUA_6G10090)"/>
    <property type="match status" value="1"/>
</dbReference>
<evidence type="ECO:0000256" key="1">
    <source>
        <dbReference type="ARBA" id="ARBA00005854"/>
    </source>
</evidence>